<gene>
    <name evidence="1" type="ORF">PCOR1329_LOCUS2727</name>
</gene>
<protein>
    <submittedName>
        <fullName evidence="1">Uncharacterized protein</fullName>
    </submittedName>
</protein>
<accession>A0ABN9PHJ6</accession>
<organism evidence="1 2">
    <name type="scientific">Prorocentrum cordatum</name>
    <dbReference type="NCBI Taxonomy" id="2364126"/>
    <lineage>
        <taxon>Eukaryota</taxon>
        <taxon>Sar</taxon>
        <taxon>Alveolata</taxon>
        <taxon>Dinophyceae</taxon>
        <taxon>Prorocentrales</taxon>
        <taxon>Prorocentraceae</taxon>
        <taxon>Prorocentrum</taxon>
    </lineage>
</organism>
<dbReference type="Proteomes" id="UP001189429">
    <property type="component" value="Unassembled WGS sequence"/>
</dbReference>
<name>A0ABN9PHJ6_9DINO</name>
<evidence type="ECO:0000313" key="1">
    <source>
        <dbReference type="EMBL" id="CAK0791989.1"/>
    </source>
</evidence>
<sequence>MWNGKHRSFYHYSCRRTVPQQSVWWQTIGYQPKQLYEYSDLRDFAAVATLATTHGRRARHRRSPTAMQRRLEKKQERFSARQVVHEKPHSQDKAEEIMKAILNLKNEANSMIDLAHKNLKVMQESLCTMQNSLNDCFEMPDGTEAPSAKAAAAEAPDAKAAEAPAQLSTLLQTLSAGPKASPQLPARLTAAGREVQRPEKTRTISNDRLCNIQGAPSASRSVRTPRTRSSARLSSMPGALQWLRLPWIQTARLSSSAARSLGRDGSAFEMYFISRAHCW</sequence>
<reference evidence="1" key="1">
    <citation type="submission" date="2023-10" db="EMBL/GenBank/DDBJ databases">
        <authorList>
            <person name="Chen Y."/>
            <person name="Shah S."/>
            <person name="Dougan E. K."/>
            <person name="Thang M."/>
            <person name="Chan C."/>
        </authorList>
    </citation>
    <scope>NUCLEOTIDE SEQUENCE [LARGE SCALE GENOMIC DNA]</scope>
</reference>
<proteinExistence type="predicted"/>
<keyword evidence="2" id="KW-1185">Reference proteome</keyword>
<dbReference type="EMBL" id="CAUYUJ010000689">
    <property type="protein sequence ID" value="CAK0791989.1"/>
    <property type="molecule type" value="Genomic_DNA"/>
</dbReference>
<evidence type="ECO:0000313" key="2">
    <source>
        <dbReference type="Proteomes" id="UP001189429"/>
    </source>
</evidence>
<comment type="caution">
    <text evidence="1">The sequence shown here is derived from an EMBL/GenBank/DDBJ whole genome shotgun (WGS) entry which is preliminary data.</text>
</comment>